<keyword evidence="9" id="KW-1185">Reference proteome</keyword>
<organism evidence="8 9">
    <name type="scientific">Gryllus longicercus</name>
    <dbReference type="NCBI Taxonomy" id="2509291"/>
    <lineage>
        <taxon>Eukaryota</taxon>
        <taxon>Metazoa</taxon>
        <taxon>Ecdysozoa</taxon>
        <taxon>Arthropoda</taxon>
        <taxon>Hexapoda</taxon>
        <taxon>Insecta</taxon>
        <taxon>Pterygota</taxon>
        <taxon>Neoptera</taxon>
        <taxon>Polyneoptera</taxon>
        <taxon>Orthoptera</taxon>
        <taxon>Ensifera</taxon>
        <taxon>Gryllidea</taxon>
        <taxon>Grylloidea</taxon>
        <taxon>Gryllidae</taxon>
        <taxon>Gryllinae</taxon>
        <taxon>Gryllus</taxon>
    </lineage>
</organism>
<dbReference type="AlphaFoldDB" id="A0AAN9VN09"/>
<feature type="region of interest" description="Disordered" evidence="6">
    <location>
        <begin position="307"/>
        <end position="331"/>
    </location>
</feature>
<dbReference type="PROSITE" id="PS50011">
    <property type="entry name" value="PROTEIN_KINASE_DOM"/>
    <property type="match status" value="1"/>
</dbReference>
<evidence type="ECO:0000313" key="8">
    <source>
        <dbReference type="EMBL" id="KAK7868114.1"/>
    </source>
</evidence>
<feature type="domain" description="Protein kinase" evidence="7">
    <location>
        <begin position="108"/>
        <end position="379"/>
    </location>
</feature>
<evidence type="ECO:0000256" key="5">
    <source>
        <dbReference type="ARBA" id="ARBA00022840"/>
    </source>
</evidence>
<evidence type="ECO:0000256" key="6">
    <source>
        <dbReference type="SAM" id="MobiDB-lite"/>
    </source>
</evidence>
<dbReference type="EMBL" id="JAZDUA010000100">
    <property type="protein sequence ID" value="KAK7868114.1"/>
    <property type="molecule type" value="Genomic_DNA"/>
</dbReference>
<dbReference type="SUPFAM" id="SSF56112">
    <property type="entry name" value="Protein kinase-like (PK-like)"/>
    <property type="match status" value="1"/>
</dbReference>
<name>A0AAN9VN09_9ORTH</name>
<evidence type="ECO:0000256" key="4">
    <source>
        <dbReference type="ARBA" id="ARBA00022777"/>
    </source>
</evidence>
<evidence type="ECO:0000256" key="1">
    <source>
        <dbReference type="ARBA" id="ARBA00022527"/>
    </source>
</evidence>
<dbReference type="GO" id="GO:0005524">
    <property type="term" value="F:ATP binding"/>
    <property type="evidence" value="ECO:0007669"/>
    <property type="project" value="UniProtKB-KW"/>
</dbReference>
<dbReference type="PANTHER" id="PTHR24355:SF1">
    <property type="entry name" value="RIBOSOMAL PROTEIN S6 KINASE-RELATED PROTEIN"/>
    <property type="match status" value="1"/>
</dbReference>
<reference evidence="8 9" key="1">
    <citation type="submission" date="2024-03" db="EMBL/GenBank/DDBJ databases">
        <title>The genome assembly and annotation of the cricket Gryllus longicercus Weissman &amp; Gray.</title>
        <authorList>
            <person name="Szrajer S."/>
            <person name="Gray D."/>
            <person name="Ylla G."/>
        </authorList>
    </citation>
    <scope>NUCLEOTIDE SEQUENCE [LARGE SCALE GENOMIC DNA]</scope>
    <source>
        <strain evidence="8">DAG 2021-001</strain>
        <tissue evidence="8">Whole body minus gut</tissue>
    </source>
</reference>
<protein>
    <recommendedName>
        <fullName evidence="7">Protein kinase domain-containing protein</fullName>
    </recommendedName>
</protein>
<keyword evidence="4" id="KW-0418">Kinase</keyword>
<dbReference type="InterPro" id="IPR000719">
    <property type="entry name" value="Prot_kinase_dom"/>
</dbReference>
<feature type="region of interest" description="Disordered" evidence="6">
    <location>
        <begin position="1"/>
        <end position="26"/>
    </location>
</feature>
<keyword evidence="1" id="KW-0723">Serine/threonine-protein kinase</keyword>
<dbReference type="CDD" id="cd05123">
    <property type="entry name" value="STKc_AGC"/>
    <property type="match status" value="1"/>
</dbReference>
<comment type="caution">
    <text evidence="8">The sequence shown here is derived from an EMBL/GenBank/DDBJ whole genome shotgun (WGS) entry which is preliminary data.</text>
</comment>
<dbReference type="InterPro" id="IPR008271">
    <property type="entry name" value="Ser/Thr_kinase_AS"/>
</dbReference>
<dbReference type="Gene3D" id="1.10.510.10">
    <property type="entry name" value="Transferase(Phosphotransferase) domain 1"/>
    <property type="match status" value="1"/>
</dbReference>
<dbReference type="PROSITE" id="PS00108">
    <property type="entry name" value="PROTEIN_KINASE_ST"/>
    <property type="match status" value="1"/>
</dbReference>
<dbReference type="InterPro" id="IPR011009">
    <property type="entry name" value="Kinase-like_dom_sf"/>
</dbReference>
<keyword evidence="5" id="KW-0067">ATP-binding</keyword>
<dbReference type="SMART" id="SM00220">
    <property type="entry name" value="S_TKc"/>
    <property type="match status" value="1"/>
</dbReference>
<sequence length="432" mass="48371">MGNSNQKTVLNGRINQKSSHRSPQTYSSQFSLSNFLPNISGRSYASGVSQHSAYSVSRPWSRVSRRRWHERTLNDPLVAAKTAWPVPYIEAIFLPEFRIKGDVSEEDFEYVDLISKGAFGTVYKVQKVDTGEEYALKVLSKSLLISQNAVEQVKDEVRIQSMCGHHPFIVNSPFFWQNKKKLFIVSEFIPGGELLQLCQLYGQLPENLVRVYVAEIALALDFLHNAGVIYRDLKLENILLDQDYHLQLIDFGLAKWLKYGARTSTICGTIQYMAPEVMSMEPYGHAVDWWSLGIVMCCMLSGEFPTPLPPPPPPAAEGEGGGGGEEEEGDPRLLRRPAGLLIPSEGFSAAARALAQRLLELNPGARLRSARALRDTAFFHGFSMDDARARKFQPKEILLQHFPDGPPHSLDPESLDGFDDFPTAEHSTISFR</sequence>
<evidence type="ECO:0000313" key="9">
    <source>
        <dbReference type="Proteomes" id="UP001378592"/>
    </source>
</evidence>
<dbReference type="PANTHER" id="PTHR24355">
    <property type="entry name" value="G PROTEIN-COUPLED RECEPTOR KINASE/RIBOSOMAL PROTEIN S6 KINASE"/>
    <property type="match status" value="1"/>
</dbReference>
<evidence type="ECO:0000259" key="7">
    <source>
        <dbReference type="PROSITE" id="PS50011"/>
    </source>
</evidence>
<dbReference type="InterPro" id="IPR045270">
    <property type="entry name" value="STKc_AGC"/>
</dbReference>
<evidence type="ECO:0000256" key="3">
    <source>
        <dbReference type="ARBA" id="ARBA00022741"/>
    </source>
</evidence>
<proteinExistence type="predicted"/>
<dbReference type="Proteomes" id="UP001378592">
    <property type="component" value="Unassembled WGS sequence"/>
</dbReference>
<dbReference type="GO" id="GO:0004674">
    <property type="term" value="F:protein serine/threonine kinase activity"/>
    <property type="evidence" value="ECO:0007669"/>
    <property type="project" value="UniProtKB-KW"/>
</dbReference>
<dbReference type="Pfam" id="PF00069">
    <property type="entry name" value="Pkinase"/>
    <property type="match status" value="1"/>
</dbReference>
<keyword evidence="3" id="KW-0547">Nucleotide-binding</keyword>
<accession>A0AAN9VN09</accession>
<evidence type="ECO:0000256" key="2">
    <source>
        <dbReference type="ARBA" id="ARBA00022679"/>
    </source>
</evidence>
<gene>
    <name evidence="8" type="ORF">R5R35_005555</name>
</gene>
<keyword evidence="2" id="KW-0808">Transferase</keyword>
<dbReference type="Gene3D" id="3.30.200.20">
    <property type="entry name" value="Phosphorylase Kinase, domain 1"/>
    <property type="match status" value="1"/>
</dbReference>